<keyword evidence="5 6" id="KW-0472">Membrane</keyword>
<dbReference type="PANTHER" id="PTHR38459:SF1">
    <property type="entry name" value="PROPHAGE BACTOPRENOL-LINKED GLUCOSE TRANSLOCASE HOMOLOG"/>
    <property type="match status" value="1"/>
</dbReference>
<feature type="transmembrane region" description="Helical" evidence="6">
    <location>
        <begin position="86"/>
        <end position="103"/>
    </location>
</feature>
<evidence type="ECO:0000256" key="5">
    <source>
        <dbReference type="ARBA" id="ARBA00023136"/>
    </source>
</evidence>
<dbReference type="PANTHER" id="PTHR38459">
    <property type="entry name" value="PROPHAGE BACTOPRENOL-LINKED GLUCOSE TRANSLOCASE HOMOLOG"/>
    <property type="match status" value="1"/>
</dbReference>
<evidence type="ECO:0000313" key="9">
    <source>
        <dbReference type="Proteomes" id="UP000003494"/>
    </source>
</evidence>
<keyword evidence="3 6" id="KW-0812">Transmembrane</keyword>
<comment type="caution">
    <text evidence="8">The sequence shown here is derived from an EMBL/GenBank/DDBJ whole genome shotgun (WGS) entry which is preliminary data.</text>
</comment>
<evidence type="ECO:0000256" key="4">
    <source>
        <dbReference type="ARBA" id="ARBA00022989"/>
    </source>
</evidence>
<keyword evidence="9" id="KW-1185">Reference proteome</keyword>
<dbReference type="RefSeq" id="WP_006906693.1">
    <property type="nucleotide sequence ID" value="NZ_GG665867.1"/>
</dbReference>
<evidence type="ECO:0000256" key="6">
    <source>
        <dbReference type="SAM" id="Phobius"/>
    </source>
</evidence>
<evidence type="ECO:0000259" key="7">
    <source>
        <dbReference type="Pfam" id="PF04138"/>
    </source>
</evidence>
<dbReference type="InterPro" id="IPR051401">
    <property type="entry name" value="GtrA_CellWall_Glycosyl"/>
</dbReference>
<sequence length="180" mass="20620">MSSEKQSSQKAGRGLWQAVEVAVRFALGILCHIFHRELSENTVNTCLQFVKFGIVGVSNTLLSYLLYTGALILFRILGWFGRADYLLAQVVAFILSVAWSYYWNNKMVFKLGEGETRSVWKSLLKTYISYSFTGLFLNTFLLILWVRIIGISEFIAPLINLLISVPLNFVINKFWAFKKE</sequence>
<proteinExistence type="inferred from homology"/>
<dbReference type="InterPro" id="IPR007267">
    <property type="entry name" value="GtrA_DPMS_TM"/>
</dbReference>
<feature type="transmembrane region" description="Helical" evidence="6">
    <location>
        <begin position="127"/>
        <end position="148"/>
    </location>
</feature>
<dbReference type="HOGENOM" id="CLU_083873_4_1_9"/>
<dbReference type="STRING" id="626523.GCWU000342_01698"/>
<gene>
    <name evidence="8" type="ORF">GCWU000342_01698</name>
</gene>
<feature type="transmembrane region" description="Helical" evidence="6">
    <location>
        <begin position="154"/>
        <end position="175"/>
    </location>
</feature>
<dbReference type="GO" id="GO:0005886">
    <property type="term" value="C:plasma membrane"/>
    <property type="evidence" value="ECO:0007669"/>
    <property type="project" value="TreeGrafter"/>
</dbReference>
<feature type="transmembrane region" description="Helical" evidence="6">
    <location>
        <begin position="61"/>
        <end position="80"/>
    </location>
</feature>
<keyword evidence="4 6" id="KW-1133">Transmembrane helix</keyword>
<reference evidence="8" key="1">
    <citation type="submission" date="2009-04" db="EMBL/GenBank/DDBJ databases">
        <authorList>
            <person name="Weinstock G."/>
            <person name="Sodergren E."/>
            <person name="Clifton S."/>
            <person name="Fulton L."/>
            <person name="Fulton B."/>
            <person name="Courtney L."/>
            <person name="Fronick C."/>
            <person name="Harrison M."/>
            <person name="Strong C."/>
            <person name="Farmer C."/>
            <person name="Delahaunty K."/>
            <person name="Markovic C."/>
            <person name="Hall O."/>
            <person name="Minx P."/>
            <person name="Tomlinson C."/>
            <person name="Mitreva M."/>
            <person name="Nelson J."/>
            <person name="Hou S."/>
            <person name="Wollam A."/>
            <person name="Pepin K.H."/>
            <person name="Johnson M."/>
            <person name="Bhonagiri V."/>
            <person name="Nash W.E."/>
            <person name="Warren W."/>
            <person name="Chinwalla A."/>
            <person name="Mardis E.R."/>
            <person name="Wilson R.K."/>
        </authorList>
    </citation>
    <scope>NUCLEOTIDE SEQUENCE [LARGE SCALE GENOMIC DNA]</scope>
    <source>
        <strain evidence="8">DSM 14600</strain>
    </source>
</reference>
<organism evidence="8 9">
    <name type="scientific">Shuttleworthella satelles DSM 14600</name>
    <dbReference type="NCBI Taxonomy" id="626523"/>
    <lineage>
        <taxon>Bacteria</taxon>
        <taxon>Bacillati</taxon>
        <taxon>Bacillota</taxon>
        <taxon>Clostridia</taxon>
        <taxon>Lachnospirales</taxon>
        <taxon>Lachnospiraceae</taxon>
        <taxon>Shuttleworthella</taxon>
    </lineage>
</organism>
<dbReference type="EMBL" id="ACIP02000004">
    <property type="protein sequence ID" value="EEP27704.1"/>
    <property type="molecule type" value="Genomic_DNA"/>
</dbReference>
<protein>
    <submittedName>
        <fullName evidence="8">GtrA-like protein</fullName>
    </submittedName>
</protein>
<dbReference type="AlphaFoldDB" id="C4GCK4"/>
<evidence type="ECO:0000256" key="3">
    <source>
        <dbReference type="ARBA" id="ARBA00022692"/>
    </source>
</evidence>
<dbReference type="Pfam" id="PF04138">
    <property type="entry name" value="GtrA_DPMS_TM"/>
    <property type="match status" value="1"/>
</dbReference>
<dbReference type="Proteomes" id="UP000003494">
    <property type="component" value="Unassembled WGS sequence"/>
</dbReference>
<accession>C4GCK4</accession>
<dbReference type="GO" id="GO:0000271">
    <property type="term" value="P:polysaccharide biosynthetic process"/>
    <property type="evidence" value="ECO:0007669"/>
    <property type="project" value="InterPro"/>
</dbReference>
<feature type="domain" description="GtrA/DPMS transmembrane" evidence="7">
    <location>
        <begin position="51"/>
        <end position="177"/>
    </location>
</feature>
<evidence type="ECO:0000256" key="1">
    <source>
        <dbReference type="ARBA" id="ARBA00004141"/>
    </source>
</evidence>
<evidence type="ECO:0000313" key="8">
    <source>
        <dbReference type="EMBL" id="EEP27704.1"/>
    </source>
</evidence>
<comment type="similarity">
    <text evidence="2">Belongs to the GtrA family.</text>
</comment>
<name>C4GCK4_9FIRM</name>
<comment type="subcellular location">
    <subcellularLocation>
        <location evidence="1">Membrane</location>
        <topology evidence="1">Multi-pass membrane protein</topology>
    </subcellularLocation>
</comment>
<dbReference type="eggNOG" id="COG2246">
    <property type="taxonomic scope" value="Bacteria"/>
</dbReference>
<evidence type="ECO:0000256" key="2">
    <source>
        <dbReference type="ARBA" id="ARBA00009399"/>
    </source>
</evidence>